<evidence type="ECO:0000313" key="2">
    <source>
        <dbReference type="EMBL" id="OAD19543.1"/>
    </source>
</evidence>
<dbReference type="InterPro" id="IPR045572">
    <property type="entry name" value="RE_endonuc_C"/>
</dbReference>
<evidence type="ECO:0000313" key="3">
    <source>
        <dbReference type="Proteomes" id="UP000076962"/>
    </source>
</evidence>
<accession>A0A176RUW3</accession>
<dbReference type="GO" id="GO:0004386">
    <property type="term" value="F:helicase activity"/>
    <property type="evidence" value="ECO:0007669"/>
    <property type="project" value="UniProtKB-KW"/>
</dbReference>
<feature type="domain" description="Type III restriction enzyme C-terminal endonuclease" evidence="1">
    <location>
        <begin position="424"/>
        <end position="509"/>
    </location>
</feature>
<dbReference type="AlphaFoldDB" id="A0A176RUW3"/>
<dbReference type="PATRIC" id="fig|1003181.4.peg.6363"/>
<keyword evidence="2" id="KW-0378">Hydrolase</keyword>
<comment type="caution">
    <text evidence="2">The sequence shown here is derived from an EMBL/GenBank/DDBJ whole genome shotgun (WGS) entry which is preliminary data.</text>
</comment>
<proteinExistence type="predicted"/>
<dbReference type="Gene3D" id="3.40.91.30">
    <property type="match status" value="1"/>
</dbReference>
<dbReference type="Gene3D" id="3.40.50.300">
    <property type="entry name" value="P-loop containing nucleotide triphosphate hydrolases"/>
    <property type="match status" value="1"/>
</dbReference>
<keyword evidence="2" id="KW-0067">ATP-binding</keyword>
<protein>
    <submittedName>
        <fullName evidence="2">Type III restriction-modification enzyme, R/helicase subunit</fullName>
    </submittedName>
</protein>
<evidence type="ECO:0000259" key="1">
    <source>
        <dbReference type="Pfam" id="PF19778"/>
    </source>
</evidence>
<name>A0A176RUW3_9GAMM</name>
<dbReference type="EMBL" id="LUTY01002759">
    <property type="protein sequence ID" value="OAD19543.1"/>
    <property type="molecule type" value="Genomic_DNA"/>
</dbReference>
<dbReference type="Proteomes" id="UP000076962">
    <property type="component" value="Unassembled WGS sequence"/>
</dbReference>
<keyword evidence="2" id="KW-0347">Helicase</keyword>
<dbReference type="Pfam" id="PF19778">
    <property type="entry name" value="RE_endonuc"/>
    <property type="match status" value="1"/>
</dbReference>
<keyword evidence="2" id="KW-0547">Nucleotide-binding</keyword>
<keyword evidence="3" id="KW-1185">Reference proteome</keyword>
<sequence>MPPVFIVVCNNTMTSKRVFDYIAGYDDGDNGEKSLIEGKLPIFSNVRNGQWLAQPNTLLIDSYQLESGDALTQEFKQLVSSEIEEFKAEIKQRYPGRSVDNITDEDLLREVMNTIGKKGKLGENIKCVVSVSMLTEGWDTNSVTHILGIRAFSSQLLCEQVVGRGLRRISYETEPHSVEVEGKTVKFEAFPAEYAEVYGVPFEFIPTAGGLAEPKPPKETTLVYTVDERADSVITFPHVIGYRRELIGECLTYQFDEGVQYILTSRDIPTLTENAPIAGVSSLQSPGEIKKKRLSEIAFLLAKLILEKYFEQEGGDKGVHYVIGQEAVQNKVKFWLFPQVLQITKYWMKKYLICRDNTFPQLLCYEELKHNAANRIVQRLQTQAGKPILKPILFLQSCHAEGCTDNINFRTSKPTYMTNHKCHLSHIVLDSVWERQFAHALQSMDEVKAYVKNHQLDFKVPYTFEGKQHHYIPDFIAKVDDGHDDLLNLIIEVSGEKRPDKDTKMETVKNLWVPAVNNTGQFGRWAVCEVTDPYQAMTTIRECC</sequence>
<dbReference type="GO" id="GO:0015668">
    <property type="term" value="F:type III site-specific deoxyribonuclease activity"/>
    <property type="evidence" value="ECO:0007669"/>
    <property type="project" value="InterPro"/>
</dbReference>
<reference evidence="2 3" key="1">
    <citation type="submission" date="2016-05" db="EMBL/GenBank/DDBJ databases">
        <title>Single-cell genome of chain-forming Candidatus Thiomargarita nelsonii and comparison to other large sulfur-oxidizing bacteria.</title>
        <authorList>
            <person name="Winkel M."/>
            <person name="Salman V."/>
            <person name="Woyke T."/>
            <person name="Schulz-Vogt H."/>
            <person name="Richter M."/>
            <person name="Flood B."/>
            <person name="Bailey J."/>
            <person name="Amann R."/>
            <person name="Mussmann M."/>
        </authorList>
    </citation>
    <scope>NUCLEOTIDE SEQUENCE [LARGE SCALE GENOMIC DNA]</scope>
    <source>
        <strain evidence="2 3">THI036</strain>
    </source>
</reference>
<gene>
    <name evidence="2" type="ORF">THIOM_004816</name>
</gene>
<dbReference type="InterPro" id="IPR027417">
    <property type="entry name" value="P-loop_NTPase"/>
</dbReference>
<organism evidence="2 3">
    <name type="scientific">Candidatus Thiomargarita nelsonii</name>
    <dbReference type="NCBI Taxonomy" id="1003181"/>
    <lineage>
        <taxon>Bacteria</taxon>
        <taxon>Pseudomonadati</taxon>
        <taxon>Pseudomonadota</taxon>
        <taxon>Gammaproteobacteria</taxon>
        <taxon>Thiotrichales</taxon>
        <taxon>Thiotrichaceae</taxon>
        <taxon>Thiomargarita</taxon>
    </lineage>
</organism>